<reference evidence="1 2" key="1">
    <citation type="submission" date="2016-10" db="EMBL/GenBank/DDBJ databases">
        <authorList>
            <person name="Varghese N."/>
            <person name="Submissions S."/>
        </authorList>
    </citation>
    <scope>NUCLEOTIDE SEQUENCE [LARGE SCALE GENOMIC DNA]</scope>
    <source>
        <strain evidence="1 2">DSM 17997</strain>
    </source>
</reference>
<proteinExistence type="predicted"/>
<dbReference type="Proteomes" id="UP000199663">
    <property type="component" value="Unassembled WGS sequence"/>
</dbReference>
<sequence length="68" mass="7719">MMLSIVFPTMNGFSINFKFKSFRLGPEVVWLVFPLSLAPSVPSVVCVLADHFPITVQYPRSLKDFNLE</sequence>
<accession>A0A1H3QTY7</accession>
<dbReference type="EMBL" id="FNQC01000007">
    <property type="protein sequence ID" value="SDZ16887.1"/>
    <property type="molecule type" value="Genomic_DNA"/>
</dbReference>
<comment type="caution">
    <text evidence="1">The sequence shown here is derived from an EMBL/GenBank/DDBJ whole genome shotgun (WGS) entry which is preliminary data.</text>
</comment>
<name>A0A1H3QTY7_9BACT</name>
<evidence type="ECO:0000313" key="2">
    <source>
        <dbReference type="Proteomes" id="UP000199663"/>
    </source>
</evidence>
<evidence type="ECO:0000313" key="1">
    <source>
        <dbReference type="EMBL" id="SDZ16887.1"/>
    </source>
</evidence>
<organism evidence="1 2">
    <name type="scientific">Rhodonellum ikkaensis</name>
    <dbReference type="NCBI Taxonomy" id="336829"/>
    <lineage>
        <taxon>Bacteria</taxon>
        <taxon>Pseudomonadati</taxon>
        <taxon>Bacteroidota</taxon>
        <taxon>Cytophagia</taxon>
        <taxon>Cytophagales</taxon>
        <taxon>Cytophagaceae</taxon>
        <taxon>Rhodonellum</taxon>
    </lineage>
</organism>
<keyword evidence="2" id="KW-1185">Reference proteome</keyword>
<protein>
    <submittedName>
        <fullName evidence="1">Uncharacterized protein</fullName>
    </submittedName>
</protein>
<gene>
    <name evidence="1" type="ORF">SAMN05444412_1071</name>
</gene>